<feature type="transmembrane region" description="Helical" evidence="1">
    <location>
        <begin position="137"/>
        <end position="156"/>
    </location>
</feature>
<evidence type="ECO:0000313" key="3">
    <source>
        <dbReference type="Proteomes" id="UP000654279"/>
    </source>
</evidence>
<dbReference type="EMBL" id="JACRSO010000001">
    <property type="protein sequence ID" value="MBC8527838.1"/>
    <property type="molecule type" value="Genomic_DNA"/>
</dbReference>
<proteinExistence type="predicted"/>
<dbReference type="Pfam" id="PF06695">
    <property type="entry name" value="Sm_multidrug_ex"/>
    <property type="match status" value="1"/>
</dbReference>
<feature type="transmembrane region" description="Helical" evidence="1">
    <location>
        <begin position="105"/>
        <end position="131"/>
    </location>
</feature>
<sequence>MTEAITLWFENLFVGFPPWIAVFVLSMVPVIELKGAIPIGVAAGMPLWEAFSFAVIGSTLPAFLIILLIRPVLKWMKTTKYFRKFAHWLERRSQKKSKNIQKYKLWGLFLFVAIPLPTTGVWMGSLIAALMDIRLRSAVPIIFLGNLVAGGLILLLSHGIFG</sequence>
<name>A0A926HL91_9FIRM</name>
<gene>
    <name evidence="2" type="ORF">H8699_00105</name>
</gene>
<keyword evidence="1" id="KW-0472">Membrane</keyword>
<dbReference type="InterPro" id="IPR009577">
    <property type="entry name" value="Sm_multidrug_ex"/>
</dbReference>
<feature type="transmembrane region" description="Helical" evidence="1">
    <location>
        <begin position="51"/>
        <end position="73"/>
    </location>
</feature>
<dbReference type="AlphaFoldDB" id="A0A926HL91"/>
<keyword evidence="1" id="KW-0812">Transmembrane</keyword>
<protein>
    <submittedName>
        <fullName evidence="2">Small multi-drug export protein</fullName>
    </submittedName>
</protein>
<evidence type="ECO:0000313" key="2">
    <source>
        <dbReference type="EMBL" id="MBC8527838.1"/>
    </source>
</evidence>
<keyword evidence="1" id="KW-1133">Transmembrane helix</keyword>
<feature type="transmembrane region" description="Helical" evidence="1">
    <location>
        <begin position="12"/>
        <end position="31"/>
    </location>
</feature>
<dbReference type="PANTHER" id="PTHR36007:SF2">
    <property type="entry name" value="TRANSPORT PROTEIN-RELATED"/>
    <property type="match status" value="1"/>
</dbReference>
<reference evidence="2" key="1">
    <citation type="submission" date="2020-08" db="EMBL/GenBank/DDBJ databases">
        <title>Genome public.</title>
        <authorList>
            <person name="Liu C."/>
            <person name="Sun Q."/>
        </authorList>
    </citation>
    <scope>NUCLEOTIDE SEQUENCE</scope>
    <source>
        <strain evidence="2">NSJ-44</strain>
    </source>
</reference>
<comment type="caution">
    <text evidence="2">The sequence shown here is derived from an EMBL/GenBank/DDBJ whole genome shotgun (WGS) entry which is preliminary data.</text>
</comment>
<organism evidence="2 3">
    <name type="scientific">Luoshenia tenuis</name>
    <dbReference type="NCBI Taxonomy" id="2763654"/>
    <lineage>
        <taxon>Bacteria</taxon>
        <taxon>Bacillati</taxon>
        <taxon>Bacillota</taxon>
        <taxon>Clostridia</taxon>
        <taxon>Christensenellales</taxon>
        <taxon>Christensenellaceae</taxon>
        <taxon>Luoshenia</taxon>
    </lineage>
</organism>
<dbReference type="RefSeq" id="WP_138295607.1">
    <property type="nucleotide sequence ID" value="NZ_JACRSO010000001.1"/>
</dbReference>
<dbReference type="Proteomes" id="UP000654279">
    <property type="component" value="Unassembled WGS sequence"/>
</dbReference>
<accession>A0A926HL91</accession>
<evidence type="ECO:0000256" key="1">
    <source>
        <dbReference type="SAM" id="Phobius"/>
    </source>
</evidence>
<dbReference type="PANTHER" id="PTHR36007">
    <property type="entry name" value="TRANSPORT PROTEIN-RELATED"/>
    <property type="match status" value="1"/>
</dbReference>
<keyword evidence="3" id="KW-1185">Reference proteome</keyword>